<dbReference type="RefSeq" id="WP_173215948.1">
    <property type="nucleotide sequence ID" value="NZ_CP053921.1"/>
</dbReference>
<dbReference type="Proteomes" id="UP000504693">
    <property type="component" value="Chromosome"/>
</dbReference>
<sequence length="164" mass="17021">MSRTLPSVLAAVALASVTIAAPALAETPTAVPNAAGVLRLRSANGFDQTLAQLKADVQAKGIRYFDTIDQSGLGASADLPLGRSTLVLFGNPPLGVQFLQSNPYAGLDWPVRMLVVEEPDGAVYVAWTDFGFIAQRYAIGDKAAQFAMASEVAASIAAAATGKR</sequence>
<dbReference type="EMBL" id="CP053921">
    <property type="protein sequence ID" value="QKG72567.1"/>
    <property type="molecule type" value="Genomic_DNA"/>
</dbReference>
<evidence type="ECO:0000313" key="3">
    <source>
        <dbReference type="EMBL" id="QKG72567.1"/>
    </source>
</evidence>
<accession>A0A7D4BXF5</accession>
<dbReference type="Pfam" id="PF03625">
    <property type="entry name" value="DUF302"/>
    <property type="match status" value="1"/>
</dbReference>
<keyword evidence="4" id="KW-1185">Reference proteome</keyword>
<dbReference type="AlphaFoldDB" id="A0A7D4BXF5"/>
<feature type="chain" id="PRO_5028921950" evidence="1">
    <location>
        <begin position="26"/>
        <end position="164"/>
    </location>
</feature>
<evidence type="ECO:0000313" key="4">
    <source>
        <dbReference type="Proteomes" id="UP000504693"/>
    </source>
</evidence>
<feature type="signal peptide" evidence="1">
    <location>
        <begin position="1"/>
        <end position="25"/>
    </location>
</feature>
<keyword evidence="1" id="KW-0732">Signal</keyword>
<reference evidence="3 4" key="1">
    <citation type="submission" date="2020-05" db="EMBL/GenBank/DDBJ databases">
        <title>Erythrobacter mangrovi sp. nov., isolated from rhizosphere soil of mangrove plant (Kandelia candel).</title>
        <authorList>
            <person name="Ye Y.H."/>
        </authorList>
    </citation>
    <scope>NUCLEOTIDE SEQUENCE [LARGE SCALE GENOMIC DNA]</scope>
    <source>
        <strain evidence="3 4">EB310</strain>
    </source>
</reference>
<dbReference type="PANTHER" id="PTHR38342">
    <property type="entry name" value="SLR5037 PROTEIN"/>
    <property type="match status" value="1"/>
</dbReference>
<evidence type="ECO:0000259" key="2">
    <source>
        <dbReference type="Pfam" id="PF03625"/>
    </source>
</evidence>
<feature type="domain" description="DUF302" evidence="2">
    <location>
        <begin position="72"/>
        <end position="129"/>
    </location>
</feature>
<protein>
    <submittedName>
        <fullName evidence="3">DUF302 domain-containing protein</fullName>
    </submittedName>
</protein>
<dbReference type="KEGG" id="emv:HQR01_15005"/>
<proteinExistence type="predicted"/>
<dbReference type="Gene3D" id="3.30.310.70">
    <property type="entry name" value="TT1751-like domain"/>
    <property type="match status" value="1"/>
</dbReference>
<dbReference type="CDD" id="cd14797">
    <property type="entry name" value="DUF302"/>
    <property type="match status" value="1"/>
</dbReference>
<organism evidence="3 4">
    <name type="scientific">Erythrobacter mangrovi</name>
    <dbReference type="NCBI Taxonomy" id="2739433"/>
    <lineage>
        <taxon>Bacteria</taxon>
        <taxon>Pseudomonadati</taxon>
        <taxon>Pseudomonadota</taxon>
        <taxon>Alphaproteobacteria</taxon>
        <taxon>Sphingomonadales</taxon>
        <taxon>Erythrobacteraceae</taxon>
        <taxon>Erythrobacter/Porphyrobacter group</taxon>
        <taxon>Erythrobacter</taxon>
    </lineage>
</organism>
<name>A0A7D4BXF5_9SPHN</name>
<dbReference type="PANTHER" id="PTHR38342:SF2">
    <property type="entry name" value="INNER MEMBRANE OR EXPORTED"/>
    <property type="match status" value="1"/>
</dbReference>
<dbReference type="InterPro" id="IPR035923">
    <property type="entry name" value="TT1751-like_sf"/>
</dbReference>
<gene>
    <name evidence="3" type="ORF">HQR01_15005</name>
</gene>
<evidence type="ECO:0000256" key="1">
    <source>
        <dbReference type="SAM" id="SignalP"/>
    </source>
</evidence>
<dbReference type="InterPro" id="IPR005180">
    <property type="entry name" value="DUF302"/>
</dbReference>
<dbReference type="SUPFAM" id="SSF103247">
    <property type="entry name" value="TT1751-like"/>
    <property type="match status" value="1"/>
</dbReference>